<reference evidence="1" key="2">
    <citation type="submission" date="2022-06" db="UniProtKB">
        <authorList>
            <consortium name="EnsemblMetazoa"/>
        </authorList>
    </citation>
    <scope>IDENTIFICATION</scope>
    <source>
        <strain evidence="1">DF5081</strain>
    </source>
</reference>
<evidence type="ECO:0000313" key="1">
    <source>
        <dbReference type="EnsemblMetazoa" id="CJA06597.1"/>
    </source>
</evidence>
<protein>
    <submittedName>
        <fullName evidence="1">Uncharacterized protein</fullName>
    </submittedName>
</protein>
<reference evidence="2" key="1">
    <citation type="submission" date="2010-08" db="EMBL/GenBank/DDBJ databases">
        <authorList>
            <consortium name="Caenorhabditis japonica Sequencing Consortium"/>
            <person name="Wilson R.K."/>
        </authorList>
    </citation>
    <scope>NUCLEOTIDE SEQUENCE [LARGE SCALE GENOMIC DNA]</scope>
    <source>
        <strain evidence="2">DF5081</strain>
    </source>
</reference>
<organism evidence="1 2">
    <name type="scientific">Caenorhabditis japonica</name>
    <dbReference type="NCBI Taxonomy" id="281687"/>
    <lineage>
        <taxon>Eukaryota</taxon>
        <taxon>Metazoa</taxon>
        <taxon>Ecdysozoa</taxon>
        <taxon>Nematoda</taxon>
        <taxon>Chromadorea</taxon>
        <taxon>Rhabditida</taxon>
        <taxon>Rhabditina</taxon>
        <taxon>Rhabditomorpha</taxon>
        <taxon>Rhabditoidea</taxon>
        <taxon>Rhabditidae</taxon>
        <taxon>Peloderinae</taxon>
        <taxon>Caenorhabditis</taxon>
    </lineage>
</organism>
<dbReference type="AlphaFoldDB" id="A0A8R1DNP9"/>
<dbReference type="Proteomes" id="UP000005237">
    <property type="component" value="Unassembled WGS sequence"/>
</dbReference>
<keyword evidence="2" id="KW-1185">Reference proteome</keyword>
<accession>A0A8R1DNP9</accession>
<dbReference type="EnsemblMetazoa" id="CJA06597.1">
    <property type="protein sequence ID" value="CJA06597.1"/>
    <property type="gene ID" value="WBGene00125801"/>
</dbReference>
<sequence>MEKQSSRAAAARDVLLDGSESRLHEKSLLGELKMALEPRRSDFAKRERKALAKFYGIGEKELMKKEENAGKKEEVNDFCGSEKLIFFAQNFEGLGLGDQEDPEPYDWRKDAENSAGIHQEADNLDFLNALASRRVADDVIE</sequence>
<evidence type="ECO:0000313" key="2">
    <source>
        <dbReference type="Proteomes" id="UP000005237"/>
    </source>
</evidence>
<name>A0A8R1DNP9_CAEJA</name>
<proteinExistence type="predicted"/>